<sequence>MHSLIMLVMLIVCSVVSSYSIPSAFSTYFVTSNFTKRLLRPLAGPQEFHSSVVVDLVLGVLPREEGEAPADRREDEHLDGHAGLALGAAGDAADVSAEAEG</sequence>
<name>J6ET93_TRIAS</name>
<evidence type="ECO:0008006" key="4">
    <source>
        <dbReference type="Google" id="ProtNLM"/>
    </source>
</evidence>
<gene>
    <name evidence="2" type="ORF">A1Q1_03250</name>
</gene>
<evidence type="ECO:0000256" key="1">
    <source>
        <dbReference type="SAM" id="SignalP"/>
    </source>
</evidence>
<reference evidence="2 3" key="1">
    <citation type="journal article" date="2012" name="Eukaryot. Cell">
        <title>Draft genome sequence of CBS 2479, the standard type strain of Trichosporon asahii.</title>
        <authorList>
            <person name="Yang R.Y."/>
            <person name="Li H.T."/>
            <person name="Zhu H."/>
            <person name="Zhou G.P."/>
            <person name="Wang M."/>
            <person name="Wang L."/>
        </authorList>
    </citation>
    <scope>NUCLEOTIDE SEQUENCE [LARGE SCALE GENOMIC DNA]</scope>
    <source>
        <strain evidence="3">ATCC 90039 / CBS 2479 / JCM 2466 / KCTC 7840 / NCYC 2677 / UAMH 7654</strain>
    </source>
</reference>
<evidence type="ECO:0000313" key="2">
    <source>
        <dbReference type="EMBL" id="EJT47789.1"/>
    </source>
</evidence>
<dbReference type="KEGG" id="tasa:A1Q1_03250"/>
<dbReference type="EMBL" id="ALBS01000227">
    <property type="protein sequence ID" value="EJT47789.1"/>
    <property type="molecule type" value="Genomic_DNA"/>
</dbReference>
<proteinExistence type="predicted"/>
<dbReference type="GeneID" id="25986763"/>
<dbReference type="HOGENOM" id="CLU_2293668_0_0_1"/>
<dbReference type="RefSeq" id="XP_014179005.1">
    <property type="nucleotide sequence ID" value="XM_014323530.1"/>
</dbReference>
<dbReference type="Proteomes" id="UP000002748">
    <property type="component" value="Unassembled WGS sequence"/>
</dbReference>
<feature type="signal peptide" evidence="1">
    <location>
        <begin position="1"/>
        <end position="18"/>
    </location>
</feature>
<accession>J6ET93</accession>
<protein>
    <recommendedName>
        <fullName evidence="4">Secreted protein</fullName>
    </recommendedName>
</protein>
<evidence type="ECO:0000313" key="3">
    <source>
        <dbReference type="Proteomes" id="UP000002748"/>
    </source>
</evidence>
<organism evidence="2 3">
    <name type="scientific">Trichosporon asahii var. asahii (strain ATCC 90039 / CBS 2479 / JCM 2466 / KCTC 7840 / NBRC 103889/ NCYC 2677 / UAMH 7654)</name>
    <name type="common">Yeast</name>
    <dbReference type="NCBI Taxonomy" id="1186058"/>
    <lineage>
        <taxon>Eukaryota</taxon>
        <taxon>Fungi</taxon>
        <taxon>Dikarya</taxon>
        <taxon>Basidiomycota</taxon>
        <taxon>Agaricomycotina</taxon>
        <taxon>Tremellomycetes</taxon>
        <taxon>Trichosporonales</taxon>
        <taxon>Trichosporonaceae</taxon>
        <taxon>Trichosporon</taxon>
    </lineage>
</organism>
<feature type="chain" id="PRO_5003787329" description="Secreted protein" evidence="1">
    <location>
        <begin position="19"/>
        <end position="101"/>
    </location>
</feature>
<dbReference type="AlphaFoldDB" id="J6ET93"/>
<keyword evidence="1" id="KW-0732">Signal</keyword>
<dbReference type="VEuPathDB" id="FungiDB:A1Q1_03250"/>
<comment type="caution">
    <text evidence="2">The sequence shown here is derived from an EMBL/GenBank/DDBJ whole genome shotgun (WGS) entry which is preliminary data.</text>
</comment>